<dbReference type="GeneID" id="89335736"/>
<evidence type="ECO:0000313" key="1">
    <source>
        <dbReference type="EMBL" id="WWQ61097.1"/>
    </source>
</evidence>
<reference evidence="1 2" key="1">
    <citation type="submission" date="2024-02" db="EMBL/GenBank/DDBJ databases">
        <title>STSV induces naive adaptation in Sulfolobus.</title>
        <authorList>
            <person name="Xiang X."/>
            <person name="Song M."/>
        </authorList>
    </citation>
    <scope>NUCLEOTIDE SEQUENCE [LARGE SCALE GENOMIC DNA]</scope>
    <source>
        <strain evidence="1 2">RT2</strain>
    </source>
</reference>
<organism evidence="1 2">
    <name type="scientific">Sulfolobus tengchongensis</name>
    <dbReference type="NCBI Taxonomy" id="207809"/>
    <lineage>
        <taxon>Archaea</taxon>
        <taxon>Thermoproteota</taxon>
        <taxon>Thermoprotei</taxon>
        <taxon>Sulfolobales</taxon>
        <taxon>Sulfolobaceae</taxon>
        <taxon>Sulfolobus</taxon>
    </lineage>
</organism>
<name>A0AAX4L2H5_9CREN</name>
<keyword evidence="2" id="KW-1185">Reference proteome</keyword>
<dbReference type="AlphaFoldDB" id="A0AAX4L2H5"/>
<proteinExistence type="predicted"/>
<gene>
    <name evidence="1" type="ORF">V6M85_03170</name>
</gene>
<dbReference type="EMBL" id="CP146016">
    <property type="protein sequence ID" value="WWQ61097.1"/>
    <property type="molecule type" value="Genomic_DNA"/>
</dbReference>
<protein>
    <submittedName>
        <fullName evidence="1">Uncharacterized protein</fullName>
    </submittedName>
</protein>
<sequence length="107" mass="12085">MSESDKEKPQSQRFLSSIVDLLAELAKDKVYGILDTFAYVSNLSIVYASLYNAIRYLASKEEYKDKIPSEDELNKLFGIARENPTILREVAIRALARALKPQGEGEE</sequence>
<evidence type="ECO:0000313" key="2">
    <source>
        <dbReference type="Proteomes" id="UP001432202"/>
    </source>
</evidence>
<dbReference type="Proteomes" id="UP001432202">
    <property type="component" value="Chromosome"/>
</dbReference>
<accession>A0AAX4L2H5</accession>
<dbReference type="RefSeq" id="WP_338602888.1">
    <property type="nucleotide sequence ID" value="NZ_CP146016.1"/>
</dbReference>